<dbReference type="AlphaFoldDB" id="A0AAW2DD03"/>
<keyword evidence="2" id="KW-1185">Reference proteome</keyword>
<accession>A0AAW2DD03</accession>
<organism evidence="1 2">
    <name type="scientific">Lithocarpus litseifolius</name>
    <dbReference type="NCBI Taxonomy" id="425828"/>
    <lineage>
        <taxon>Eukaryota</taxon>
        <taxon>Viridiplantae</taxon>
        <taxon>Streptophyta</taxon>
        <taxon>Embryophyta</taxon>
        <taxon>Tracheophyta</taxon>
        <taxon>Spermatophyta</taxon>
        <taxon>Magnoliopsida</taxon>
        <taxon>eudicotyledons</taxon>
        <taxon>Gunneridae</taxon>
        <taxon>Pentapetalae</taxon>
        <taxon>rosids</taxon>
        <taxon>fabids</taxon>
        <taxon>Fagales</taxon>
        <taxon>Fagaceae</taxon>
        <taxon>Lithocarpus</taxon>
    </lineage>
</organism>
<gene>
    <name evidence="1" type="ORF">SO802_009995</name>
</gene>
<evidence type="ECO:0000313" key="1">
    <source>
        <dbReference type="EMBL" id="KAL0008493.1"/>
    </source>
</evidence>
<dbReference type="EMBL" id="JAZDWU010000003">
    <property type="protein sequence ID" value="KAL0008493.1"/>
    <property type="molecule type" value="Genomic_DNA"/>
</dbReference>
<dbReference type="Proteomes" id="UP001459277">
    <property type="component" value="Unassembled WGS sequence"/>
</dbReference>
<reference evidence="1 2" key="1">
    <citation type="submission" date="2024-01" db="EMBL/GenBank/DDBJ databases">
        <title>A telomere-to-telomere, gap-free genome of sweet tea (Lithocarpus litseifolius).</title>
        <authorList>
            <person name="Zhou J."/>
        </authorList>
    </citation>
    <scope>NUCLEOTIDE SEQUENCE [LARGE SCALE GENOMIC DNA]</scope>
    <source>
        <strain evidence="1">Zhou-2022a</strain>
        <tissue evidence="1">Leaf</tissue>
    </source>
</reference>
<proteinExistence type="predicted"/>
<comment type="caution">
    <text evidence="1">The sequence shown here is derived from an EMBL/GenBank/DDBJ whole genome shotgun (WGS) entry which is preliminary data.</text>
</comment>
<sequence length="113" mass="12416">MDLGSSDSRKVQAPPAIEGFPPLVLALPAVAEPASSLRQEGTAIVLTIRGLSGLTRSDRYYTPEELEKRGKKIAKGTTKPVRNRITIKEAEEFLKIVRNSEYSVIQQLNKLPA</sequence>
<name>A0AAW2DD03_9ROSI</name>
<evidence type="ECO:0000313" key="2">
    <source>
        <dbReference type="Proteomes" id="UP001459277"/>
    </source>
</evidence>
<protein>
    <submittedName>
        <fullName evidence="1">Uncharacterized protein</fullName>
    </submittedName>
</protein>